<dbReference type="Proteomes" id="UP001066276">
    <property type="component" value="Chromosome 7"/>
</dbReference>
<evidence type="ECO:0000256" key="1">
    <source>
        <dbReference type="SAM" id="MobiDB-lite"/>
    </source>
</evidence>
<feature type="region of interest" description="Disordered" evidence="1">
    <location>
        <begin position="49"/>
        <end position="91"/>
    </location>
</feature>
<name>A0AAV7PNT3_PLEWA</name>
<dbReference type="EMBL" id="JANPWB010000011">
    <property type="protein sequence ID" value="KAJ1129735.1"/>
    <property type="molecule type" value="Genomic_DNA"/>
</dbReference>
<sequence length="91" mass="9238">MEAHVRFCRQPRRASSMLTTAGALRPGACTAALKVPSPAAMSAVKLAHSLSGGRTPLRRNPQLTGGTINQGAHRGNQDCGAEPGMAASSGG</sequence>
<organism evidence="2 3">
    <name type="scientific">Pleurodeles waltl</name>
    <name type="common">Iberian ribbed newt</name>
    <dbReference type="NCBI Taxonomy" id="8319"/>
    <lineage>
        <taxon>Eukaryota</taxon>
        <taxon>Metazoa</taxon>
        <taxon>Chordata</taxon>
        <taxon>Craniata</taxon>
        <taxon>Vertebrata</taxon>
        <taxon>Euteleostomi</taxon>
        <taxon>Amphibia</taxon>
        <taxon>Batrachia</taxon>
        <taxon>Caudata</taxon>
        <taxon>Salamandroidea</taxon>
        <taxon>Salamandridae</taxon>
        <taxon>Pleurodelinae</taxon>
        <taxon>Pleurodeles</taxon>
    </lineage>
</organism>
<feature type="compositionally biased region" description="Polar residues" evidence="1">
    <location>
        <begin position="61"/>
        <end position="70"/>
    </location>
</feature>
<gene>
    <name evidence="2" type="ORF">NDU88_008101</name>
</gene>
<evidence type="ECO:0000313" key="2">
    <source>
        <dbReference type="EMBL" id="KAJ1129735.1"/>
    </source>
</evidence>
<keyword evidence="3" id="KW-1185">Reference proteome</keyword>
<protein>
    <submittedName>
        <fullName evidence="2">Uncharacterized protein</fullName>
    </submittedName>
</protein>
<proteinExistence type="predicted"/>
<dbReference type="AlphaFoldDB" id="A0AAV7PNT3"/>
<accession>A0AAV7PNT3</accession>
<comment type="caution">
    <text evidence="2">The sequence shown here is derived from an EMBL/GenBank/DDBJ whole genome shotgun (WGS) entry which is preliminary data.</text>
</comment>
<evidence type="ECO:0000313" key="3">
    <source>
        <dbReference type="Proteomes" id="UP001066276"/>
    </source>
</evidence>
<reference evidence="2" key="1">
    <citation type="journal article" date="2022" name="bioRxiv">
        <title>Sequencing and chromosome-scale assembly of the giantPleurodeles waltlgenome.</title>
        <authorList>
            <person name="Brown T."/>
            <person name="Elewa A."/>
            <person name="Iarovenko S."/>
            <person name="Subramanian E."/>
            <person name="Araus A.J."/>
            <person name="Petzold A."/>
            <person name="Susuki M."/>
            <person name="Suzuki K.-i.T."/>
            <person name="Hayashi T."/>
            <person name="Toyoda A."/>
            <person name="Oliveira C."/>
            <person name="Osipova E."/>
            <person name="Leigh N.D."/>
            <person name="Simon A."/>
            <person name="Yun M.H."/>
        </authorList>
    </citation>
    <scope>NUCLEOTIDE SEQUENCE</scope>
    <source>
        <strain evidence="2">20211129_DDA</strain>
        <tissue evidence="2">Liver</tissue>
    </source>
</reference>